<dbReference type="SMART" id="SM00397">
    <property type="entry name" value="t_SNARE"/>
    <property type="match status" value="1"/>
</dbReference>
<reference evidence="10" key="1">
    <citation type="submission" date="2020-06" db="EMBL/GenBank/DDBJ databases">
        <title>Genomes of multiple members of Pneumocystis genus reveal paths to human pathogen Pneumocystis jirovecii.</title>
        <authorList>
            <person name="Cisse O.H."/>
            <person name="Ma L."/>
            <person name="Dekker J."/>
            <person name="Khil P."/>
            <person name="Jo J."/>
            <person name="Brenchley J."/>
            <person name="Blair R."/>
            <person name="Pahar B."/>
            <person name="Chabe M."/>
            <person name="Van Rompay K.A."/>
            <person name="Keesler R."/>
            <person name="Sukura A."/>
            <person name="Hirsch V."/>
            <person name="Kutty G."/>
            <person name="Liu Y."/>
            <person name="Peng L."/>
            <person name="Chen J."/>
            <person name="Song J."/>
            <person name="Weissenbacher-Lang C."/>
            <person name="Xu J."/>
            <person name="Upham N.S."/>
            <person name="Stajich J.E."/>
            <person name="Cuomo C.A."/>
            <person name="Cushion M.T."/>
            <person name="Kovacs J.A."/>
        </authorList>
    </citation>
    <scope>NUCLEOTIDE SEQUENCE</scope>
    <source>
        <strain evidence="10">2A</strain>
    </source>
</reference>
<comment type="subcellular location">
    <subcellularLocation>
        <location evidence="1">Membrane</location>
        <topology evidence="1">Single-pass type IV membrane protein</topology>
    </subcellularLocation>
</comment>
<keyword evidence="3" id="KW-0813">Transport</keyword>
<dbReference type="InterPro" id="IPR000727">
    <property type="entry name" value="T_SNARE_dom"/>
</dbReference>
<keyword evidence="11" id="KW-1185">Reference proteome</keyword>
<evidence type="ECO:0000256" key="8">
    <source>
        <dbReference type="ARBA" id="ARBA00073343"/>
    </source>
</evidence>
<evidence type="ECO:0000256" key="2">
    <source>
        <dbReference type="ARBA" id="ARBA00009063"/>
    </source>
</evidence>
<dbReference type="CDD" id="cd15851">
    <property type="entry name" value="SNARE_Syntaxin6"/>
    <property type="match status" value="1"/>
</dbReference>
<dbReference type="PROSITE" id="PS50192">
    <property type="entry name" value="T_SNARE"/>
    <property type="match status" value="1"/>
</dbReference>
<evidence type="ECO:0000313" key="10">
    <source>
        <dbReference type="EMBL" id="QSL66338.1"/>
    </source>
</evidence>
<evidence type="ECO:0000313" key="11">
    <source>
        <dbReference type="Proteomes" id="UP000663699"/>
    </source>
</evidence>
<keyword evidence="4" id="KW-0812">Transmembrane</keyword>
<keyword evidence="7" id="KW-0472">Membrane</keyword>
<dbReference type="GO" id="GO:0016020">
    <property type="term" value="C:membrane"/>
    <property type="evidence" value="ECO:0007669"/>
    <property type="project" value="UniProtKB-SubCell"/>
</dbReference>
<evidence type="ECO:0000256" key="4">
    <source>
        <dbReference type="ARBA" id="ARBA00022692"/>
    </source>
</evidence>
<gene>
    <name evidence="10" type="ORF">MERGE_000716</name>
</gene>
<evidence type="ECO:0000256" key="7">
    <source>
        <dbReference type="ARBA" id="ARBA00023136"/>
    </source>
</evidence>
<proteinExistence type="inferred from homology"/>
<dbReference type="OrthoDB" id="546861at2759"/>
<evidence type="ECO:0000256" key="1">
    <source>
        <dbReference type="ARBA" id="ARBA00004211"/>
    </source>
</evidence>
<dbReference type="Gene3D" id="1.20.5.110">
    <property type="match status" value="1"/>
</dbReference>
<evidence type="ECO:0000256" key="3">
    <source>
        <dbReference type="ARBA" id="ARBA00022448"/>
    </source>
</evidence>
<evidence type="ECO:0000256" key="5">
    <source>
        <dbReference type="ARBA" id="ARBA00022989"/>
    </source>
</evidence>
<organism evidence="10 11">
    <name type="scientific">Pneumocystis wakefieldiae</name>
    <dbReference type="NCBI Taxonomy" id="38082"/>
    <lineage>
        <taxon>Eukaryota</taxon>
        <taxon>Fungi</taxon>
        <taxon>Dikarya</taxon>
        <taxon>Ascomycota</taxon>
        <taxon>Taphrinomycotina</taxon>
        <taxon>Pneumocystomycetes</taxon>
        <taxon>Pneumocystaceae</taxon>
        <taxon>Pneumocystis</taxon>
    </lineage>
</organism>
<sequence length="113" mass="13007">MSVSNGESLNDSLAMDPELALKYRQLLEDEQDTQLDHVFGTVQNLREQASIMGKELEEQFELIEEVDTQIEGVGEKLKRGFKNMKWVIKRNEGRLFSSKVSSNIFKTKYLPIP</sequence>
<dbReference type="EMBL" id="CP054542">
    <property type="protein sequence ID" value="QSL66338.1"/>
    <property type="molecule type" value="Genomic_DNA"/>
</dbReference>
<feature type="domain" description="T-SNARE coiled-coil homology" evidence="9">
    <location>
        <begin position="25"/>
        <end position="87"/>
    </location>
</feature>
<accession>A0A899G4T7</accession>
<evidence type="ECO:0000259" key="9">
    <source>
        <dbReference type="PROSITE" id="PS50192"/>
    </source>
</evidence>
<keyword evidence="6" id="KW-0175">Coiled coil</keyword>
<dbReference type="AlphaFoldDB" id="A0A899G4T7"/>
<name>A0A899G4T7_9ASCO</name>
<protein>
    <recommendedName>
        <fullName evidence="8">t-SNARE affecting a late Golgi compartment protein 1</fullName>
    </recommendedName>
</protein>
<dbReference type="SUPFAM" id="SSF58038">
    <property type="entry name" value="SNARE fusion complex"/>
    <property type="match status" value="1"/>
</dbReference>
<comment type="similarity">
    <text evidence="2">Belongs to the syntaxin family.</text>
</comment>
<dbReference type="Proteomes" id="UP000663699">
    <property type="component" value="Chromosome 11"/>
</dbReference>
<dbReference type="FunFam" id="1.20.5.110:FF:000006">
    <property type="entry name" value="Syntaxin 6"/>
    <property type="match status" value="1"/>
</dbReference>
<evidence type="ECO:0000256" key="6">
    <source>
        <dbReference type="ARBA" id="ARBA00023054"/>
    </source>
</evidence>
<keyword evidence="5" id="KW-1133">Transmembrane helix</keyword>